<sequence length="98" mass="10956">VADNDSFSDTVSATSDGLSFVSVTTNNSTTINPLFFTNNRLPGITDQARNACNAFLHIDVPTRISDMPTIKHNRKAYILEDWIHKRTPCLSWISTHGY</sequence>
<proteinExistence type="predicted"/>
<reference evidence="1" key="1">
    <citation type="journal article" date="2023" name="Mol. Phylogenet. Evol.">
        <title>Genome-scale phylogeny and comparative genomics of the fungal order Sordariales.</title>
        <authorList>
            <person name="Hensen N."/>
            <person name="Bonometti L."/>
            <person name="Westerberg I."/>
            <person name="Brannstrom I.O."/>
            <person name="Guillou S."/>
            <person name="Cros-Aarteil S."/>
            <person name="Calhoun S."/>
            <person name="Haridas S."/>
            <person name="Kuo A."/>
            <person name="Mondo S."/>
            <person name="Pangilinan J."/>
            <person name="Riley R."/>
            <person name="LaButti K."/>
            <person name="Andreopoulos B."/>
            <person name="Lipzen A."/>
            <person name="Chen C."/>
            <person name="Yan M."/>
            <person name="Daum C."/>
            <person name="Ng V."/>
            <person name="Clum A."/>
            <person name="Steindorff A."/>
            <person name="Ohm R.A."/>
            <person name="Martin F."/>
            <person name="Silar P."/>
            <person name="Natvig D.O."/>
            <person name="Lalanne C."/>
            <person name="Gautier V."/>
            <person name="Ament-Velasquez S.L."/>
            <person name="Kruys A."/>
            <person name="Hutchinson M.I."/>
            <person name="Powell A.J."/>
            <person name="Barry K."/>
            <person name="Miller A.N."/>
            <person name="Grigoriev I.V."/>
            <person name="Debuchy R."/>
            <person name="Gladieux P."/>
            <person name="Hiltunen Thoren M."/>
            <person name="Johannesson H."/>
        </authorList>
    </citation>
    <scope>NUCLEOTIDE SEQUENCE</scope>
    <source>
        <strain evidence="1">CBS 955.72</strain>
    </source>
</reference>
<evidence type="ECO:0000313" key="1">
    <source>
        <dbReference type="EMBL" id="KAK3342021.1"/>
    </source>
</evidence>
<organism evidence="1 2">
    <name type="scientific">Lasiosphaeria hispida</name>
    <dbReference type="NCBI Taxonomy" id="260671"/>
    <lineage>
        <taxon>Eukaryota</taxon>
        <taxon>Fungi</taxon>
        <taxon>Dikarya</taxon>
        <taxon>Ascomycota</taxon>
        <taxon>Pezizomycotina</taxon>
        <taxon>Sordariomycetes</taxon>
        <taxon>Sordariomycetidae</taxon>
        <taxon>Sordariales</taxon>
        <taxon>Lasiosphaeriaceae</taxon>
        <taxon>Lasiosphaeria</taxon>
    </lineage>
</organism>
<feature type="non-terminal residue" evidence="1">
    <location>
        <position position="1"/>
    </location>
</feature>
<accession>A0AAJ0H856</accession>
<evidence type="ECO:0000313" key="2">
    <source>
        <dbReference type="Proteomes" id="UP001275084"/>
    </source>
</evidence>
<gene>
    <name evidence="1" type="ORF">B0T25DRAFT_559807</name>
</gene>
<dbReference type="Proteomes" id="UP001275084">
    <property type="component" value="Unassembled WGS sequence"/>
</dbReference>
<comment type="caution">
    <text evidence="1">The sequence shown here is derived from an EMBL/GenBank/DDBJ whole genome shotgun (WGS) entry which is preliminary data.</text>
</comment>
<name>A0AAJ0H856_9PEZI</name>
<dbReference type="EMBL" id="JAUIQD010000008">
    <property type="protein sequence ID" value="KAK3342021.1"/>
    <property type="molecule type" value="Genomic_DNA"/>
</dbReference>
<reference evidence="1" key="2">
    <citation type="submission" date="2023-06" db="EMBL/GenBank/DDBJ databases">
        <authorList>
            <consortium name="Lawrence Berkeley National Laboratory"/>
            <person name="Haridas S."/>
            <person name="Hensen N."/>
            <person name="Bonometti L."/>
            <person name="Westerberg I."/>
            <person name="Brannstrom I.O."/>
            <person name="Guillou S."/>
            <person name="Cros-Aarteil S."/>
            <person name="Calhoun S."/>
            <person name="Kuo A."/>
            <person name="Mondo S."/>
            <person name="Pangilinan J."/>
            <person name="Riley R."/>
            <person name="Labutti K."/>
            <person name="Andreopoulos B."/>
            <person name="Lipzen A."/>
            <person name="Chen C."/>
            <person name="Yanf M."/>
            <person name="Daum C."/>
            <person name="Ng V."/>
            <person name="Clum A."/>
            <person name="Steindorff A."/>
            <person name="Ohm R."/>
            <person name="Martin F."/>
            <person name="Silar P."/>
            <person name="Natvig D."/>
            <person name="Lalanne C."/>
            <person name="Gautier V."/>
            <person name="Ament-Velasquez S.L."/>
            <person name="Kruys A."/>
            <person name="Hutchinson M.I."/>
            <person name="Powell A.J."/>
            <person name="Barry K."/>
            <person name="Miller A.N."/>
            <person name="Grigoriev I.V."/>
            <person name="Debuchy R."/>
            <person name="Gladieux P."/>
            <person name="Thoren M.H."/>
            <person name="Johannesson H."/>
        </authorList>
    </citation>
    <scope>NUCLEOTIDE SEQUENCE</scope>
    <source>
        <strain evidence="1">CBS 955.72</strain>
    </source>
</reference>
<keyword evidence="2" id="KW-1185">Reference proteome</keyword>
<dbReference type="AlphaFoldDB" id="A0AAJ0H856"/>
<protein>
    <submittedName>
        <fullName evidence="1">Uncharacterized protein</fullName>
    </submittedName>
</protein>